<sequence>MAVKSLSSDRCTLVEFALKTAGIPPERIVIFGQSLGTAVSISLSYHLALQSPPTLFAGSVLIAPFANVELLTQTYSIAGTIPLLSPVVRWPKALDWLNSFIISKWPSKDKLAELIRRLETLWLSEKGIRYDITIIHAQDDYDIPWSHSHILFWHAANATRLPEAILSFEELEVEKAGRKSDLGDGWREVAWRGDAGVLREQIPDHGLHDQIMIYLVVSLAVARALQSQDRE</sequence>
<dbReference type="GeneID" id="27703988"/>
<dbReference type="Proteomes" id="UP000053789">
    <property type="component" value="Unassembled WGS sequence"/>
</dbReference>
<keyword evidence="2" id="KW-1185">Reference proteome</keyword>
<dbReference type="RefSeq" id="XP_016615160.1">
    <property type="nucleotide sequence ID" value="XM_016768773.1"/>
</dbReference>
<dbReference type="HOGENOM" id="CLU_029375_3_1_1"/>
<dbReference type="Gene3D" id="3.40.50.1820">
    <property type="entry name" value="alpha/beta hydrolase"/>
    <property type="match status" value="1"/>
</dbReference>
<evidence type="ECO:0000313" key="1">
    <source>
        <dbReference type="EMBL" id="KIW88491.1"/>
    </source>
</evidence>
<organism evidence="1 2">
    <name type="scientific">Cladophialophora bantiana (strain ATCC 10958 / CBS 173.52 / CDC B-1940 / NIH 8579)</name>
    <name type="common">Xylohypha bantiana</name>
    <dbReference type="NCBI Taxonomy" id="1442370"/>
    <lineage>
        <taxon>Eukaryota</taxon>
        <taxon>Fungi</taxon>
        <taxon>Dikarya</taxon>
        <taxon>Ascomycota</taxon>
        <taxon>Pezizomycotina</taxon>
        <taxon>Eurotiomycetes</taxon>
        <taxon>Chaetothyriomycetidae</taxon>
        <taxon>Chaetothyriales</taxon>
        <taxon>Herpotrichiellaceae</taxon>
        <taxon>Cladophialophora</taxon>
    </lineage>
</organism>
<reference evidence="1" key="1">
    <citation type="submission" date="2015-01" db="EMBL/GenBank/DDBJ databases">
        <title>The Genome Sequence of Cladophialophora bantiana CBS 173.52.</title>
        <authorList>
            <consortium name="The Broad Institute Genomics Platform"/>
            <person name="Cuomo C."/>
            <person name="de Hoog S."/>
            <person name="Gorbushina A."/>
            <person name="Stielow B."/>
            <person name="Teixiera M."/>
            <person name="Abouelleil A."/>
            <person name="Chapman S.B."/>
            <person name="Priest M."/>
            <person name="Young S.K."/>
            <person name="Wortman J."/>
            <person name="Nusbaum C."/>
            <person name="Birren B."/>
        </authorList>
    </citation>
    <scope>NUCLEOTIDE SEQUENCE [LARGE SCALE GENOMIC DNA]</scope>
    <source>
        <strain evidence="1">CBS 173.52</strain>
    </source>
</reference>
<dbReference type="InterPro" id="IPR029058">
    <property type="entry name" value="AB_hydrolase_fold"/>
</dbReference>
<dbReference type="OrthoDB" id="446723at2759"/>
<accession>A0A0D2EEH6</accession>
<dbReference type="SUPFAM" id="SSF53474">
    <property type="entry name" value="alpha/beta-Hydrolases"/>
    <property type="match status" value="1"/>
</dbReference>
<gene>
    <name evidence="1" type="ORF">Z519_11060</name>
</gene>
<dbReference type="AlphaFoldDB" id="A0A0D2EEH6"/>
<name>A0A0D2EEH6_CLAB1</name>
<protein>
    <recommendedName>
        <fullName evidence="3">AB hydrolase-1 domain-containing protein</fullName>
    </recommendedName>
</protein>
<evidence type="ECO:0008006" key="3">
    <source>
        <dbReference type="Google" id="ProtNLM"/>
    </source>
</evidence>
<dbReference type="EMBL" id="KN846999">
    <property type="protein sequence ID" value="KIW88491.1"/>
    <property type="molecule type" value="Genomic_DNA"/>
</dbReference>
<evidence type="ECO:0000313" key="2">
    <source>
        <dbReference type="Proteomes" id="UP000053789"/>
    </source>
</evidence>
<proteinExistence type="predicted"/>